<gene>
    <name evidence="8" type="primary">LOC116942359</name>
</gene>
<evidence type="ECO:0000259" key="5">
    <source>
        <dbReference type="Pfam" id="PF01753"/>
    </source>
</evidence>
<feature type="domain" description="MYND-type" evidence="5">
    <location>
        <begin position="463"/>
        <end position="509"/>
    </location>
</feature>
<evidence type="ECO:0000256" key="4">
    <source>
        <dbReference type="SAM" id="MobiDB-lite"/>
    </source>
</evidence>
<evidence type="ECO:0000313" key="7">
    <source>
        <dbReference type="Proteomes" id="UP001318040"/>
    </source>
</evidence>
<feature type="compositionally biased region" description="Basic and acidic residues" evidence="4">
    <location>
        <begin position="272"/>
        <end position="285"/>
    </location>
</feature>
<feature type="compositionally biased region" description="Polar residues" evidence="4">
    <location>
        <begin position="435"/>
        <end position="446"/>
    </location>
</feature>
<sequence length="518" mass="59437">MVPSSRRLLAKSIMRKIILGPNSIYLYEGDMDTNDVLFFHKHRDVFKRMWHEQGNRFWKRFLLGFRTFCEDLCPQIAGEVTAYFLYGCTYIEAQYCQDRYSNARRYMEDVFNVAKNRHLAVNCTGGSVAWDPFYMKETRETFRNLFGSPGAPLTLETMCFVSPLFIQFGKSVCNCLRYWIEAEKCDSSDESYWSPEFVMKYGMDTDSIKMSDGPLNIPKRNKKSKSKSKQESSDDPSKEDLHTGQETQFSQQNTTKAATTTTNYSLYTPIPKDTRTTETKKEDVKLSGANSDGSEPTAKHVKENASKTTATDSYLVKGVLKDFLKLAKRKNFDAIVEEDLNREARLRNRTPEDVMRQVVEDILSEEDHVCWCFKDATECHCDSSSSIFCQCRDGSDIRKSNRAEVASLVEKMVGKLAGMNTFNEASTAREREPSSAKSEASTNTSDAPAVDEHGNKKAKQRQCDQCKVMEPKPKLFKKCQRCYDEHWNEPKYYCSRECQVAAWKSHRKEHAAAKRAPH</sequence>
<dbReference type="Pfam" id="PF26431">
    <property type="entry name" value="DUF8117"/>
    <property type="match status" value="1"/>
</dbReference>
<evidence type="ECO:0000256" key="1">
    <source>
        <dbReference type="ARBA" id="ARBA00022723"/>
    </source>
</evidence>
<feature type="compositionally biased region" description="Basic and acidic residues" evidence="4">
    <location>
        <begin position="228"/>
        <end position="243"/>
    </location>
</feature>
<feature type="compositionally biased region" description="Polar residues" evidence="4">
    <location>
        <begin position="244"/>
        <end position="253"/>
    </location>
</feature>
<accession>A0AAJ7T2H0</accession>
<keyword evidence="2" id="KW-0863">Zinc-finger</keyword>
<dbReference type="RefSeq" id="XP_032810042.1">
    <property type="nucleotide sequence ID" value="XM_032954151.1"/>
</dbReference>
<evidence type="ECO:0000313" key="8">
    <source>
        <dbReference type="RefSeq" id="XP_032810042.1"/>
    </source>
</evidence>
<feature type="region of interest" description="Disordered" evidence="4">
    <location>
        <begin position="209"/>
        <end position="305"/>
    </location>
</feature>
<keyword evidence="1" id="KW-0479">Metal-binding</keyword>
<evidence type="ECO:0000256" key="3">
    <source>
        <dbReference type="ARBA" id="ARBA00022833"/>
    </source>
</evidence>
<reference evidence="8" key="1">
    <citation type="submission" date="2025-08" db="UniProtKB">
        <authorList>
            <consortium name="RefSeq"/>
        </authorList>
    </citation>
    <scope>IDENTIFICATION</scope>
    <source>
        <tissue evidence="8">Sperm</tissue>
    </source>
</reference>
<feature type="region of interest" description="Disordered" evidence="4">
    <location>
        <begin position="423"/>
        <end position="456"/>
    </location>
</feature>
<name>A0AAJ7T2H0_PETMA</name>
<dbReference type="Proteomes" id="UP001318040">
    <property type="component" value="Chromosome 14"/>
</dbReference>
<dbReference type="AlphaFoldDB" id="A0AAJ7T2H0"/>
<keyword evidence="3" id="KW-0862">Zinc</keyword>
<organism evidence="7 8">
    <name type="scientific">Petromyzon marinus</name>
    <name type="common">Sea lamprey</name>
    <dbReference type="NCBI Taxonomy" id="7757"/>
    <lineage>
        <taxon>Eukaryota</taxon>
        <taxon>Metazoa</taxon>
        <taxon>Chordata</taxon>
        <taxon>Craniata</taxon>
        <taxon>Vertebrata</taxon>
        <taxon>Cyclostomata</taxon>
        <taxon>Hyperoartia</taxon>
        <taxon>Petromyzontiformes</taxon>
        <taxon>Petromyzontidae</taxon>
        <taxon>Petromyzon</taxon>
    </lineage>
</organism>
<keyword evidence="7" id="KW-1185">Reference proteome</keyword>
<dbReference type="InterPro" id="IPR002893">
    <property type="entry name" value="Znf_MYND"/>
</dbReference>
<feature type="domain" description="DUF8117" evidence="6">
    <location>
        <begin position="55"/>
        <end position="180"/>
    </location>
</feature>
<dbReference type="InterPro" id="IPR058430">
    <property type="entry name" value="DUF8117"/>
</dbReference>
<proteinExistence type="predicted"/>
<dbReference type="GO" id="GO:0008270">
    <property type="term" value="F:zinc ion binding"/>
    <property type="evidence" value="ECO:0007669"/>
    <property type="project" value="UniProtKB-KW"/>
</dbReference>
<dbReference type="Pfam" id="PF01753">
    <property type="entry name" value="zf-MYND"/>
    <property type="match status" value="1"/>
</dbReference>
<dbReference type="KEGG" id="pmrn:116942359"/>
<evidence type="ECO:0000259" key="6">
    <source>
        <dbReference type="Pfam" id="PF26431"/>
    </source>
</evidence>
<dbReference type="Gene3D" id="6.10.140.2220">
    <property type="match status" value="1"/>
</dbReference>
<evidence type="ECO:0000256" key="2">
    <source>
        <dbReference type="ARBA" id="ARBA00022771"/>
    </source>
</evidence>
<protein>
    <submittedName>
        <fullName evidence="8">Uncharacterized protein LOC116942359 isoform X1</fullName>
    </submittedName>
</protein>